<name>A0A3M7PZK1_BRAPC</name>
<dbReference type="EMBL" id="REGN01008109">
    <property type="protein sequence ID" value="RNA04433.1"/>
    <property type="molecule type" value="Genomic_DNA"/>
</dbReference>
<comment type="caution">
    <text evidence="1">The sequence shown here is derived from an EMBL/GenBank/DDBJ whole genome shotgun (WGS) entry which is preliminary data.</text>
</comment>
<proteinExistence type="predicted"/>
<dbReference type="Proteomes" id="UP000276133">
    <property type="component" value="Unassembled WGS sequence"/>
</dbReference>
<evidence type="ECO:0000313" key="1">
    <source>
        <dbReference type="EMBL" id="RNA04433.1"/>
    </source>
</evidence>
<keyword evidence="2" id="KW-1185">Reference proteome</keyword>
<organism evidence="1 2">
    <name type="scientific">Brachionus plicatilis</name>
    <name type="common">Marine rotifer</name>
    <name type="synonym">Brachionus muelleri</name>
    <dbReference type="NCBI Taxonomy" id="10195"/>
    <lineage>
        <taxon>Eukaryota</taxon>
        <taxon>Metazoa</taxon>
        <taxon>Spiralia</taxon>
        <taxon>Gnathifera</taxon>
        <taxon>Rotifera</taxon>
        <taxon>Eurotatoria</taxon>
        <taxon>Monogononta</taxon>
        <taxon>Pseudotrocha</taxon>
        <taxon>Ploima</taxon>
        <taxon>Brachionidae</taxon>
        <taxon>Brachionus</taxon>
    </lineage>
</organism>
<reference evidence="1 2" key="1">
    <citation type="journal article" date="2018" name="Sci. Rep.">
        <title>Genomic signatures of local adaptation to the degree of environmental predictability in rotifers.</title>
        <authorList>
            <person name="Franch-Gras L."/>
            <person name="Hahn C."/>
            <person name="Garcia-Roger E.M."/>
            <person name="Carmona M.J."/>
            <person name="Serra M."/>
            <person name="Gomez A."/>
        </authorList>
    </citation>
    <scope>NUCLEOTIDE SEQUENCE [LARGE SCALE GENOMIC DNA]</scope>
    <source>
        <strain evidence="1">HYR1</strain>
    </source>
</reference>
<sequence>MTMFNFCELMLFDSMNISKSFIHCLTSVLLGSNLSGGETNNIGYGLIVSIFCPELCWLDVLGILNRTCLIRSTKVLSALGAVGFTSSMSTFFG</sequence>
<evidence type="ECO:0000313" key="2">
    <source>
        <dbReference type="Proteomes" id="UP000276133"/>
    </source>
</evidence>
<accession>A0A3M7PZK1</accession>
<protein>
    <submittedName>
        <fullName evidence="1">Uncharacterized protein</fullName>
    </submittedName>
</protein>
<gene>
    <name evidence="1" type="ORF">BpHYR1_052026</name>
</gene>
<dbReference type="AlphaFoldDB" id="A0A3M7PZK1"/>